<dbReference type="CDD" id="cd07425">
    <property type="entry name" value="MPP_Shelphs"/>
    <property type="match status" value="1"/>
</dbReference>
<organism evidence="3 4">
    <name type="scientific">Arabidopsis arenosa</name>
    <name type="common">Sand rock-cress</name>
    <name type="synonym">Cardaminopsis arenosa</name>
    <dbReference type="NCBI Taxonomy" id="38785"/>
    <lineage>
        <taxon>Eukaryota</taxon>
        <taxon>Viridiplantae</taxon>
        <taxon>Streptophyta</taxon>
        <taxon>Embryophyta</taxon>
        <taxon>Tracheophyta</taxon>
        <taxon>Spermatophyta</taxon>
        <taxon>Magnoliopsida</taxon>
        <taxon>eudicotyledons</taxon>
        <taxon>Gunneridae</taxon>
        <taxon>Pentapetalae</taxon>
        <taxon>rosids</taxon>
        <taxon>malvids</taxon>
        <taxon>Brassicales</taxon>
        <taxon>Brassicaceae</taxon>
        <taxon>Camelineae</taxon>
        <taxon>Arabidopsis</taxon>
    </lineage>
</organism>
<dbReference type="SUPFAM" id="SSF56300">
    <property type="entry name" value="Metallo-dependent phosphatases"/>
    <property type="match status" value="1"/>
</dbReference>
<feature type="transmembrane region" description="Helical" evidence="1">
    <location>
        <begin position="1291"/>
        <end position="1312"/>
    </location>
</feature>
<dbReference type="EMBL" id="LR999456">
    <property type="protein sequence ID" value="CAE6114990.1"/>
    <property type="molecule type" value="Genomic_DNA"/>
</dbReference>
<keyword evidence="4" id="KW-1185">Reference proteome</keyword>
<dbReference type="InterPro" id="IPR029052">
    <property type="entry name" value="Metallo-depent_PP-like"/>
</dbReference>
<protein>
    <recommendedName>
        <fullName evidence="2">Calcineurin-like phosphoesterase domain-containing protein</fullName>
    </recommendedName>
</protein>
<dbReference type="PANTHER" id="PTHR47680">
    <property type="entry name" value="SHEWANELLA-LIKE PROTEIN PHOSPHATASE 2"/>
    <property type="match status" value="1"/>
</dbReference>
<keyword evidence="1" id="KW-1133">Transmembrane helix</keyword>
<dbReference type="Gene3D" id="3.60.21.10">
    <property type="match status" value="1"/>
</dbReference>
<evidence type="ECO:0000259" key="2">
    <source>
        <dbReference type="Pfam" id="PF00149"/>
    </source>
</evidence>
<feature type="transmembrane region" description="Helical" evidence="1">
    <location>
        <begin position="846"/>
        <end position="871"/>
    </location>
</feature>
<dbReference type="InterPro" id="IPR041787">
    <property type="entry name" value="MPP_Shelphs"/>
</dbReference>
<gene>
    <name evidence="3" type="ORF">AARE701A_LOCUS15868</name>
</gene>
<dbReference type="InterPro" id="IPR004843">
    <property type="entry name" value="Calcineurin-like_PHP"/>
</dbReference>
<dbReference type="GO" id="GO:0016787">
    <property type="term" value="F:hydrolase activity"/>
    <property type="evidence" value="ECO:0007669"/>
    <property type="project" value="InterPro"/>
</dbReference>
<feature type="domain" description="Calcineurin-like phosphoesterase" evidence="2">
    <location>
        <begin position="55"/>
        <end position="164"/>
    </location>
</feature>
<keyword evidence="1" id="KW-0472">Membrane</keyword>
<dbReference type="Pfam" id="PF00149">
    <property type="entry name" value="Metallophos"/>
    <property type="match status" value="1"/>
</dbReference>
<dbReference type="InterPro" id="IPR004158">
    <property type="entry name" value="DUF247_pln"/>
</dbReference>
<feature type="transmembrane region" description="Helical" evidence="1">
    <location>
        <begin position="519"/>
        <end position="537"/>
    </location>
</feature>
<dbReference type="PANTHER" id="PTHR47680:SF2">
    <property type="entry name" value="SHEWANELLA-LIKE PROTEIN PHOSPHATASE 2"/>
    <property type="match status" value="1"/>
</dbReference>
<evidence type="ECO:0000313" key="3">
    <source>
        <dbReference type="EMBL" id="CAE6114990.1"/>
    </source>
</evidence>
<reference evidence="3" key="1">
    <citation type="submission" date="2021-01" db="EMBL/GenBank/DDBJ databases">
        <authorList>
            <person name="Bezrukov I."/>
        </authorList>
    </citation>
    <scope>NUCLEOTIDE SEQUENCE</scope>
</reference>
<accession>A0A8S2AM60</accession>
<proteinExistence type="predicted"/>
<dbReference type="Pfam" id="PF03140">
    <property type="entry name" value="DUF247"/>
    <property type="match status" value="2"/>
</dbReference>
<dbReference type="Proteomes" id="UP000682877">
    <property type="component" value="Chromosome 6"/>
</dbReference>
<sequence length="1318" mass="149276">MSSRENPSGICKNIPNLISSFVDTFVDYSVSGIFLPQDPSPQNEILQTRFDKPERLVAIGDLHGDLDKSREAFNIAGLIDSSDRWSSGSTMVVQVGDVLDKGGEELKILYFLEKLKREAERAGGKVLTMNGNHEIMNIEGDFRHVTKKGLEEFQVWADWYCLGNKMKTLCSGLDKPKDPYEGIPMSFPRVRADCFDGIRARIAALRPEGPIAKRFLTKNQTVAVVGDSVFVHGGLLAEHIEYGLERINEEVRGWINGLKGGRYAPVYCRGGNSLVWLRKFSEEMAHKCDCAALEHALSTIPGVKRMIMGHTIQDAGINGVCNDKAIRIDVGMSKGCSDGLPEVLEIRRDSGVRILTSNPLYKENPYSHLAPDSKTGLGLLTNKRAMDPPSQANGESATIPDENEEEAYLLLDKVIPAVHLKESAGDRSCCIYRIPHTLERVNDKVYAPKIVSIGPYHHSSDKQHLKMIEEHKKRYLEIFVSKTKDNGVNLCHLVDVVSGLEQKIRDSYSENLEFSRQKLIKVMILDGCFILMLFLVVSQKIEYTNFKDPIFKLRWILPTLRSDLLLLENQVPLFLLEALLETSKLAPSTSLNMLAFKFFDYSIKKPEGLWKKHNNLRAKHLLDLIRKTFKPVPHPPTIPRQCCINIFSGHRENSRTETSKNTCLGKISCSKEITGAQTSSPPPPPPRPFLGLIVSARKLRLRGIKFKRKENVETPLDISFKSGFLEVPLLVFDDFISNLLINCVAFEQFNMSCSTEITSYVTFMGCLINTEEDATFLIEKGILENYFGTGEQVSLFFKNIGKDISFSISKSFLSNVFEGVNEYTSQGYHVQWAGFKYTHFNTPWTFLSSCAALMLLLLTIFQAFFAAYAYFRPPKNKDNGLKLLRESAGSESCCIVRIPQSLARINLKAYEPKIVSIGPYHHGKEHLKMTQQHKRRFLKFFVAKMEEKGIDPQELVKAVSSLEGVIRGSYSEDLGLDSEKLVEMMVLDGCFILTLFFVVSGKVVYTNLDDPIFRMPWILPSIRADLLLLENQVPYVLLQTLFETSKLVTCSGLNDIAFEFFDYSLQRPETFWAKHYGLEAKHLLDLIRKTFVPIPSQRSIKDHNYLTILCCSEEKRRKSSSKSSFNDHEFLGFVLSAKKLHLRGIKFKPRKNTDSILDIRYSDGVLHIPTVVMDDFTASVFLNCVAFEQLYADSSNHITSYVAFMACLINEESDAAFLTERRILENYFGTEDEVSRFYKRIGKDIALDLEKSYLAKVFEGVNEYTSKGFHVHCAEFIHTHFDSPWTFASSFAALLLLMFAALQVFFAAYSYFRPPKGK</sequence>
<keyword evidence="1" id="KW-0812">Transmembrane</keyword>
<evidence type="ECO:0000256" key="1">
    <source>
        <dbReference type="SAM" id="Phobius"/>
    </source>
</evidence>
<evidence type="ECO:0000313" key="4">
    <source>
        <dbReference type="Proteomes" id="UP000682877"/>
    </source>
</evidence>
<name>A0A8S2AM60_ARAAE</name>